<dbReference type="InterPro" id="IPR036291">
    <property type="entry name" value="NAD(P)-bd_dom_sf"/>
</dbReference>
<reference evidence="6" key="1">
    <citation type="submission" date="2017-01" db="EMBL/GenBank/DDBJ databases">
        <authorList>
            <person name="Varghese N."/>
            <person name="Submissions S."/>
        </authorList>
    </citation>
    <scope>NUCLEOTIDE SEQUENCE [LARGE SCALE GENOMIC DNA]</scope>
    <source>
        <strain evidence="6">DSM 29430</strain>
    </source>
</reference>
<dbReference type="PANTHER" id="PTHR43318">
    <property type="entry name" value="UDP-N-ACETYLGLUCOSAMINE 4,6-DEHYDRATASE"/>
    <property type="match status" value="1"/>
</dbReference>
<dbReference type="SUPFAM" id="SSF53335">
    <property type="entry name" value="S-adenosyl-L-methionine-dependent methyltransferases"/>
    <property type="match status" value="1"/>
</dbReference>
<dbReference type="PANTHER" id="PTHR43318:SF1">
    <property type="entry name" value="POLYSACCHARIDE BIOSYNTHESIS PROTEIN EPSC-RELATED"/>
    <property type="match status" value="1"/>
</dbReference>
<dbReference type="AlphaFoldDB" id="A0A1N7P638"/>
<accession>A0A1N7P638</accession>
<keyword evidence="6" id="KW-1185">Reference proteome</keyword>
<name>A0A1N7P638_9RHOB</name>
<dbReference type="RefSeq" id="WP_076449669.1">
    <property type="nucleotide sequence ID" value="NZ_FTOQ01000013.1"/>
</dbReference>
<dbReference type="SUPFAM" id="SSF51735">
    <property type="entry name" value="NAD(P)-binding Rossmann-fold domains"/>
    <property type="match status" value="1"/>
</dbReference>
<evidence type="ECO:0000256" key="3">
    <source>
        <dbReference type="SAM" id="Phobius"/>
    </source>
</evidence>
<feature type="transmembrane region" description="Helical" evidence="3">
    <location>
        <begin position="52"/>
        <end position="72"/>
    </location>
</feature>
<dbReference type="Gene3D" id="3.40.50.720">
    <property type="entry name" value="NAD(P)-binding Rossmann-like Domain"/>
    <property type="match status" value="2"/>
</dbReference>
<feature type="transmembrane region" description="Helical" evidence="3">
    <location>
        <begin position="116"/>
        <end position="137"/>
    </location>
</feature>
<keyword evidence="3" id="KW-0472">Membrane</keyword>
<dbReference type="InterPro" id="IPR003869">
    <property type="entry name" value="Polysac_CapD-like"/>
</dbReference>
<feature type="transmembrane region" description="Helical" evidence="3">
    <location>
        <begin position="84"/>
        <end position="104"/>
    </location>
</feature>
<dbReference type="InterPro" id="IPR029063">
    <property type="entry name" value="SAM-dependent_MTases_sf"/>
</dbReference>
<organism evidence="5 6">
    <name type="scientific">Roseivivax lentus</name>
    <dbReference type="NCBI Taxonomy" id="633194"/>
    <lineage>
        <taxon>Bacteria</taxon>
        <taxon>Pseudomonadati</taxon>
        <taxon>Pseudomonadota</taxon>
        <taxon>Alphaproteobacteria</taxon>
        <taxon>Rhodobacterales</taxon>
        <taxon>Roseobacteraceae</taxon>
        <taxon>Roseivivax</taxon>
    </lineage>
</organism>
<feature type="region of interest" description="Disordered" evidence="2">
    <location>
        <begin position="622"/>
        <end position="642"/>
    </location>
</feature>
<protein>
    <submittedName>
        <fullName evidence="5">NDP-sugar epimerase, includes UDP-GlcNAc-inverting 4,6-dehydratase FlaA1 and capsular polysaccharide biosynthesis protein EpsC</fullName>
    </submittedName>
</protein>
<keyword evidence="3" id="KW-0812">Transmembrane</keyword>
<dbReference type="Proteomes" id="UP000186684">
    <property type="component" value="Unassembled WGS sequence"/>
</dbReference>
<comment type="similarity">
    <text evidence="1">Belongs to the polysaccharide synthase family.</text>
</comment>
<dbReference type="CDD" id="cd05237">
    <property type="entry name" value="UDP_invert_4-6DH_SDR_e"/>
    <property type="match status" value="1"/>
</dbReference>
<dbReference type="EMBL" id="FTOQ01000013">
    <property type="protein sequence ID" value="SIT06020.1"/>
    <property type="molecule type" value="Genomic_DNA"/>
</dbReference>
<gene>
    <name evidence="5" type="ORF">SAMN05421759_11311</name>
</gene>
<feature type="transmembrane region" description="Helical" evidence="3">
    <location>
        <begin position="20"/>
        <end position="40"/>
    </location>
</feature>
<evidence type="ECO:0000259" key="4">
    <source>
        <dbReference type="Pfam" id="PF02719"/>
    </source>
</evidence>
<dbReference type="STRING" id="633194.SAMN05421759_11311"/>
<feature type="domain" description="Polysaccharide biosynthesis protein CapD-like" evidence="4">
    <location>
        <begin position="286"/>
        <end position="578"/>
    </location>
</feature>
<evidence type="ECO:0000313" key="6">
    <source>
        <dbReference type="Proteomes" id="UP000186684"/>
    </source>
</evidence>
<dbReference type="Pfam" id="PF13727">
    <property type="entry name" value="CoA_binding_3"/>
    <property type="match status" value="1"/>
</dbReference>
<evidence type="ECO:0000256" key="2">
    <source>
        <dbReference type="SAM" id="MobiDB-lite"/>
    </source>
</evidence>
<keyword evidence="3" id="KW-1133">Transmembrane helix</keyword>
<dbReference type="InterPro" id="IPR051203">
    <property type="entry name" value="Polysaccharide_Synthase-Rel"/>
</dbReference>
<feature type="transmembrane region" description="Helical" evidence="3">
    <location>
        <begin position="149"/>
        <end position="169"/>
    </location>
</feature>
<dbReference type="Pfam" id="PF02719">
    <property type="entry name" value="Polysacc_synt_2"/>
    <property type="match status" value="1"/>
</dbReference>
<proteinExistence type="inferred from homology"/>
<sequence length="642" mass="70302">MTHLLGRFLGLSRRTKRSLLVIADLIVAQVAIYSALMLRYGTLNPENVPSFGWPLFFAVLCISAVAAFGLRLDRVKLQSVEGRAVGNIAAFAILAAVGVSAFFHMTALPGPRSVPIIFAAFCFFGAAGYRLLALQIFQSFATGDSRKRVIIYGAGAAGIQLASALRAAAEARPMAFIDNNPNLRGLIIAGLDVHAPGRLRDLARKMKAEQVLIAIPSLEKPQLAKLVQEVRDVGLEVQVLPSYIDMMSGVVSTPQHRTVVPEELLGRDAVDLAHHEIDDAYEGRSIMVTGAGGSIGSELCRQLMNCKPKRIVLFERSEFALYSIDQDLKKLAAKRGIEIIPVLGSVTNKMRVSWAIAQYDVQVVLHAAAYKHVPLVEANELEGGRNNILGTMVVADAAIEAQIERFILVSTDKAVRPTNIMGATKRMAELVVQDRHTRSGRTVFSMVRFGNVLGSSGSVIPLFQKQIAAGGPVTVTDPEVTRYFMTIPEAARLVLLAGAYSEGGDVFVLDMGKPHKIIEIAKRMINLSGRSVKDVETGVGDIEIVTTGLRPGEKLFEELLIDNDTLGSTPHPKILRAQEYALSQEQVREMLNELGRCIRENIPHEFRNLVAHTVREYRPWKDVSKPTRSEDTERKDEARLSS</sequence>
<evidence type="ECO:0000256" key="1">
    <source>
        <dbReference type="ARBA" id="ARBA00007430"/>
    </source>
</evidence>
<evidence type="ECO:0000313" key="5">
    <source>
        <dbReference type="EMBL" id="SIT06020.1"/>
    </source>
</evidence>